<proteinExistence type="inferred from homology"/>
<dbReference type="Pfam" id="PF00370">
    <property type="entry name" value="FGGY_N"/>
    <property type="match status" value="1"/>
</dbReference>
<evidence type="ECO:0000256" key="8">
    <source>
        <dbReference type="HAMAP-Rule" id="MF_02220"/>
    </source>
</evidence>
<dbReference type="HAMAP" id="MF_02220">
    <property type="entry name" value="XylB"/>
    <property type="match status" value="1"/>
</dbReference>
<feature type="domain" description="Carbohydrate kinase FGGY C-terminal" evidence="11">
    <location>
        <begin position="255"/>
        <end position="440"/>
    </location>
</feature>
<comment type="similarity">
    <text evidence="1 8 9">Belongs to the FGGY kinase family.</text>
</comment>
<evidence type="ECO:0000256" key="9">
    <source>
        <dbReference type="RuleBase" id="RU364073"/>
    </source>
</evidence>
<feature type="site" description="Important for activity" evidence="8">
    <location>
        <position position="7"/>
    </location>
</feature>
<evidence type="ECO:0000256" key="2">
    <source>
        <dbReference type="ARBA" id="ARBA00022629"/>
    </source>
</evidence>
<dbReference type="InterPro" id="IPR050406">
    <property type="entry name" value="FGGY_Carb_Kinase"/>
</dbReference>
<evidence type="ECO:0000256" key="1">
    <source>
        <dbReference type="ARBA" id="ARBA00009156"/>
    </source>
</evidence>
<dbReference type="InterPro" id="IPR043129">
    <property type="entry name" value="ATPase_NBD"/>
</dbReference>
<organism evidence="12 13">
    <name type="scientific">Devosia ginsengisoli</name>
    <dbReference type="NCBI Taxonomy" id="400770"/>
    <lineage>
        <taxon>Bacteria</taxon>
        <taxon>Pseudomonadati</taxon>
        <taxon>Pseudomonadota</taxon>
        <taxon>Alphaproteobacteria</taxon>
        <taxon>Hyphomicrobiales</taxon>
        <taxon>Devosiaceae</taxon>
        <taxon>Devosia</taxon>
    </lineage>
</organism>
<dbReference type="RefSeq" id="WP_146291068.1">
    <property type="nucleotide sequence ID" value="NZ_CP042304.1"/>
</dbReference>
<comment type="function">
    <text evidence="8">Catalyzes the phosphorylation of D-xylulose to D-xylulose 5-phosphate.</text>
</comment>
<feature type="active site" description="Proton acceptor" evidence="8">
    <location>
        <position position="238"/>
    </location>
</feature>
<dbReference type="Proteomes" id="UP000315364">
    <property type="component" value="Chromosome"/>
</dbReference>
<dbReference type="InterPro" id="IPR018485">
    <property type="entry name" value="FGGY_C"/>
</dbReference>
<dbReference type="InterPro" id="IPR018483">
    <property type="entry name" value="Carb_kinase_FGGY_CS"/>
</dbReference>
<dbReference type="EC" id="2.7.1.17" evidence="8 9"/>
<keyword evidence="13" id="KW-1185">Reference proteome</keyword>
<evidence type="ECO:0000313" key="12">
    <source>
        <dbReference type="EMBL" id="QDZ12239.1"/>
    </source>
</evidence>
<keyword evidence="3 8" id="KW-0808">Transferase</keyword>
<evidence type="ECO:0000259" key="10">
    <source>
        <dbReference type="Pfam" id="PF00370"/>
    </source>
</evidence>
<keyword evidence="6 8" id="KW-0067">ATP-binding</keyword>
<dbReference type="PANTHER" id="PTHR43095:SF6">
    <property type="entry name" value="XYLULOSE KINASE"/>
    <property type="match status" value="1"/>
</dbReference>
<dbReference type="PIRSF" id="PIRSF000538">
    <property type="entry name" value="GlpK"/>
    <property type="match status" value="1"/>
</dbReference>
<dbReference type="NCBIfam" id="TIGR01312">
    <property type="entry name" value="XylB"/>
    <property type="match status" value="1"/>
</dbReference>
<keyword evidence="7 8" id="KW-0119">Carbohydrate metabolism</keyword>
<dbReference type="CDD" id="cd07808">
    <property type="entry name" value="ASKHA_NBD_FGGY_EcXK-like"/>
    <property type="match status" value="1"/>
</dbReference>
<dbReference type="GO" id="GO:0042732">
    <property type="term" value="P:D-xylose metabolic process"/>
    <property type="evidence" value="ECO:0007669"/>
    <property type="project" value="UniProtKB-KW"/>
</dbReference>
<dbReference type="AlphaFoldDB" id="A0A5B8LWN5"/>
<gene>
    <name evidence="8 9 12" type="primary">xylB</name>
    <name evidence="12" type="ORF">FPZ08_16680</name>
</gene>
<dbReference type="SUPFAM" id="SSF53067">
    <property type="entry name" value="Actin-like ATPase domain"/>
    <property type="match status" value="2"/>
</dbReference>
<keyword evidence="4 8" id="KW-0547">Nucleotide-binding</keyword>
<feature type="domain" description="Carbohydrate kinase FGGY N-terminal" evidence="10">
    <location>
        <begin position="3"/>
        <end position="245"/>
    </location>
</feature>
<evidence type="ECO:0000256" key="7">
    <source>
        <dbReference type="ARBA" id="ARBA00023277"/>
    </source>
</evidence>
<protein>
    <recommendedName>
        <fullName evidence="8 9">Xylulose kinase</fullName>
        <shortName evidence="8 9">Xylulokinase</shortName>
        <ecNumber evidence="8 9">2.7.1.17</ecNumber>
    </recommendedName>
</protein>
<evidence type="ECO:0000256" key="3">
    <source>
        <dbReference type="ARBA" id="ARBA00022679"/>
    </source>
</evidence>
<comment type="catalytic activity">
    <reaction evidence="8 9">
        <text>D-xylulose + ATP = D-xylulose 5-phosphate + ADP + H(+)</text>
        <dbReference type="Rhea" id="RHEA:10964"/>
        <dbReference type="ChEBI" id="CHEBI:15378"/>
        <dbReference type="ChEBI" id="CHEBI:17140"/>
        <dbReference type="ChEBI" id="CHEBI:30616"/>
        <dbReference type="ChEBI" id="CHEBI:57737"/>
        <dbReference type="ChEBI" id="CHEBI:456216"/>
        <dbReference type="EC" id="2.7.1.17"/>
    </reaction>
</comment>
<evidence type="ECO:0000256" key="6">
    <source>
        <dbReference type="ARBA" id="ARBA00022840"/>
    </source>
</evidence>
<evidence type="ECO:0000259" key="11">
    <source>
        <dbReference type="Pfam" id="PF02782"/>
    </source>
</evidence>
<keyword evidence="5 8" id="KW-0418">Kinase</keyword>
<dbReference type="Pfam" id="PF02782">
    <property type="entry name" value="FGGY_C"/>
    <property type="match status" value="1"/>
</dbReference>
<evidence type="ECO:0000313" key="13">
    <source>
        <dbReference type="Proteomes" id="UP000315364"/>
    </source>
</evidence>
<dbReference type="EMBL" id="CP042304">
    <property type="protein sequence ID" value="QDZ12239.1"/>
    <property type="molecule type" value="Genomic_DNA"/>
</dbReference>
<dbReference type="InterPro" id="IPR006000">
    <property type="entry name" value="Xylulokinase"/>
</dbReference>
<sequence length="487" mass="51753">MTYLGIDIGTSGVKALLIDEHGRALGEASAASVEPVRPHPGWSEQNPADWWTATLEAVDKLKASHPSELASVRGIGLSGHMHGATLLGKDDEVLRPCILWNDGRSAAECQVMEAALPSLRQISGNIAMPGFTAPKIAWIRKHEPQIYEKIAKVLLPKAYIRLLLTGEYVEDMSDAAGTLWLDVGKRDWSDELLAVTGLTRSHMPRLVEGSAVSGNLKRELAQRWGMDGLVVVAGGAGDNAASACGIGAIRPSEGFVSLGTSGVLFVSNERFSPNTEGAVHAFCHAIPETWHQMGVILSATDSLNWLSRITGQKQAELSAAAEAQFTGPGEEIFLPYLSGERTPHNNAGARGSFVGLSHLSDPARLAQAVMEGVTFAFRDSQRVLSDAGTKIDRLLAVGGGSKSALWLKLIATNLDMEIALPEDGDFGGALGAARLGLCAAEGASPATVMTMPPIKTVIAPDKNLSAAYSDQYARYRALYPAIEEARK</sequence>
<dbReference type="GO" id="GO:0004856">
    <property type="term" value="F:D-xylulokinase activity"/>
    <property type="evidence" value="ECO:0007669"/>
    <property type="project" value="UniProtKB-UniRule"/>
</dbReference>
<dbReference type="KEGG" id="dea:FPZ08_16680"/>
<keyword evidence="2 8" id="KW-0859">Xylose metabolism</keyword>
<accession>A0A5B8LWN5</accession>
<dbReference type="PROSITE" id="PS00933">
    <property type="entry name" value="FGGY_KINASES_1"/>
    <property type="match status" value="1"/>
</dbReference>
<dbReference type="OrthoDB" id="9805576at2"/>
<dbReference type="InterPro" id="IPR000577">
    <property type="entry name" value="Carb_kinase_FGGY"/>
</dbReference>
<dbReference type="PANTHER" id="PTHR43095">
    <property type="entry name" value="SUGAR KINASE"/>
    <property type="match status" value="1"/>
</dbReference>
<evidence type="ECO:0000256" key="5">
    <source>
        <dbReference type="ARBA" id="ARBA00022777"/>
    </source>
</evidence>
<dbReference type="GO" id="GO:0005524">
    <property type="term" value="F:ATP binding"/>
    <property type="evidence" value="ECO:0007669"/>
    <property type="project" value="UniProtKB-UniRule"/>
</dbReference>
<dbReference type="InterPro" id="IPR018484">
    <property type="entry name" value="FGGY_N"/>
</dbReference>
<name>A0A5B8LWN5_9HYPH</name>
<dbReference type="GO" id="GO:0005998">
    <property type="term" value="P:xylulose catabolic process"/>
    <property type="evidence" value="ECO:0007669"/>
    <property type="project" value="UniProtKB-UniRule"/>
</dbReference>
<dbReference type="Gene3D" id="3.30.420.40">
    <property type="match status" value="2"/>
</dbReference>
<evidence type="ECO:0000256" key="4">
    <source>
        <dbReference type="ARBA" id="ARBA00022741"/>
    </source>
</evidence>
<feature type="binding site" evidence="8">
    <location>
        <begin position="81"/>
        <end position="82"/>
    </location>
    <ligand>
        <name>substrate</name>
    </ligand>
</feature>
<reference evidence="12 13" key="1">
    <citation type="submission" date="2019-07" db="EMBL/GenBank/DDBJ databases">
        <title>Full genome sequence of Devosia sp. Gsoil 520.</title>
        <authorList>
            <person name="Im W.-T."/>
        </authorList>
    </citation>
    <scope>NUCLEOTIDE SEQUENCE [LARGE SCALE GENOMIC DNA]</scope>
    <source>
        <strain evidence="12 13">Gsoil 520</strain>
    </source>
</reference>